<proteinExistence type="inferred from homology"/>
<dbReference type="InterPro" id="IPR008521">
    <property type="entry name" value="Mg_trans_NIPA"/>
</dbReference>
<protein>
    <recommendedName>
        <fullName evidence="5">Probable magnesium transporter</fullName>
    </recommendedName>
</protein>
<keyword evidence="4" id="KW-0472">Membrane</keyword>
<comment type="subunit">
    <text evidence="5">Homodimer.</text>
</comment>
<dbReference type="PANTHER" id="PTHR12570">
    <property type="match status" value="1"/>
</dbReference>
<dbReference type="GO" id="GO:0005886">
    <property type="term" value="C:plasma membrane"/>
    <property type="evidence" value="ECO:0007669"/>
    <property type="project" value="UniProtKB-SubCell"/>
</dbReference>
<comment type="subcellular location">
    <subcellularLocation>
        <location evidence="5">Cell membrane</location>
        <topology evidence="5">Multi-pass membrane protein</topology>
    </subcellularLocation>
    <subcellularLocation>
        <location evidence="5">Early endosome</location>
    </subcellularLocation>
    <subcellularLocation>
        <location evidence="1">Membrane</location>
        <topology evidence="1">Multi-pass membrane protein</topology>
    </subcellularLocation>
</comment>
<evidence type="ECO:0000256" key="3">
    <source>
        <dbReference type="ARBA" id="ARBA00022989"/>
    </source>
</evidence>
<dbReference type="Pfam" id="PF05653">
    <property type="entry name" value="Mg_trans_NIPA"/>
    <property type="match status" value="1"/>
</dbReference>
<dbReference type="AlphaFoldDB" id="A0A835MBN4"/>
<dbReference type="OrthoDB" id="6428174at2759"/>
<name>A0A835MBN4_9MAGN</name>
<evidence type="ECO:0000256" key="5">
    <source>
        <dbReference type="RuleBase" id="RU363078"/>
    </source>
</evidence>
<evidence type="ECO:0000313" key="8">
    <source>
        <dbReference type="Proteomes" id="UP000631114"/>
    </source>
</evidence>
<keyword evidence="5" id="KW-1003">Cell membrane</keyword>
<comment type="similarity">
    <text evidence="5">Belongs to the NIPA (TC 2.A.7) family.</text>
</comment>
<keyword evidence="5" id="KW-0813">Transport</keyword>
<keyword evidence="5" id="KW-0406">Ion transport</keyword>
<keyword evidence="5" id="KW-0967">Endosome</keyword>
<keyword evidence="2" id="KW-0812">Transmembrane</keyword>
<keyword evidence="8" id="KW-1185">Reference proteome</keyword>
<dbReference type="PANTHER" id="PTHR12570:SF25">
    <property type="entry name" value="MAGNESIUM TRANSPORTER-RELATED"/>
    <property type="match status" value="1"/>
</dbReference>
<keyword evidence="5" id="KW-0460">Magnesium</keyword>
<evidence type="ECO:0000313" key="7">
    <source>
        <dbReference type="EMBL" id="KAF9626663.1"/>
    </source>
</evidence>
<keyword evidence="3" id="KW-1133">Transmembrane helix</keyword>
<sequence>MQTEEFNFARKAGTSGGQFVASVLVLTLHCAPRYGHTNIMVYIGICSIFESFTVMSVKAIGIAIKLTLEGVSQSLGTRHAICRLTCYDSYNQAYMKFYIRHSDGSPISSKVERQKSDSMRSSFHRKKSNRPLAKGVNLLPAKGYNIEEYDIRVIMGLDPRCEYSYFVTD</sequence>
<gene>
    <name evidence="7" type="ORF">IFM89_038497</name>
</gene>
<evidence type="ECO:0000256" key="2">
    <source>
        <dbReference type="ARBA" id="ARBA00022692"/>
    </source>
</evidence>
<evidence type="ECO:0000256" key="1">
    <source>
        <dbReference type="ARBA" id="ARBA00004141"/>
    </source>
</evidence>
<dbReference type="GO" id="GO:0005769">
    <property type="term" value="C:early endosome"/>
    <property type="evidence" value="ECO:0007669"/>
    <property type="project" value="UniProtKB-SubCell"/>
</dbReference>
<organism evidence="7 8">
    <name type="scientific">Coptis chinensis</name>
    <dbReference type="NCBI Taxonomy" id="261450"/>
    <lineage>
        <taxon>Eukaryota</taxon>
        <taxon>Viridiplantae</taxon>
        <taxon>Streptophyta</taxon>
        <taxon>Embryophyta</taxon>
        <taxon>Tracheophyta</taxon>
        <taxon>Spermatophyta</taxon>
        <taxon>Magnoliopsida</taxon>
        <taxon>Ranunculales</taxon>
        <taxon>Ranunculaceae</taxon>
        <taxon>Coptidoideae</taxon>
        <taxon>Coptis</taxon>
    </lineage>
</organism>
<dbReference type="EMBL" id="JADFTS010000001">
    <property type="protein sequence ID" value="KAF9626663.1"/>
    <property type="molecule type" value="Genomic_DNA"/>
</dbReference>
<evidence type="ECO:0000256" key="4">
    <source>
        <dbReference type="ARBA" id="ARBA00023136"/>
    </source>
</evidence>
<evidence type="ECO:0000256" key="6">
    <source>
        <dbReference type="SAM" id="MobiDB-lite"/>
    </source>
</evidence>
<comment type="function">
    <text evidence="5">Acts as a Mg(2+) transporter. Can also transport other divalent cations such as Fe(2+), Sr(2+), Ba(2+), Mn(2+) and Co(2+) but to a much less extent than Mg(2+).</text>
</comment>
<reference evidence="7 8" key="1">
    <citation type="submission" date="2020-10" db="EMBL/GenBank/DDBJ databases">
        <title>The Coptis chinensis genome and diversification of protoberbering-type alkaloids.</title>
        <authorList>
            <person name="Wang B."/>
            <person name="Shu S."/>
            <person name="Song C."/>
            <person name="Liu Y."/>
        </authorList>
    </citation>
    <scope>NUCLEOTIDE SEQUENCE [LARGE SCALE GENOMIC DNA]</scope>
    <source>
        <strain evidence="7">HL-2020</strain>
        <tissue evidence="7">Leaf</tissue>
    </source>
</reference>
<dbReference type="GO" id="GO:0015095">
    <property type="term" value="F:magnesium ion transmembrane transporter activity"/>
    <property type="evidence" value="ECO:0007669"/>
    <property type="project" value="UniProtKB-UniRule"/>
</dbReference>
<dbReference type="Proteomes" id="UP000631114">
    <property type="component" value="Unassembled WGS sequence"/>
</dbReference>
<accession>A0A835MBN4</accession>
<comment type="caution">
    <text evidence="7">The sequence shown here is derived from an EMBL/GenBank/DDBJ whole genome shotgun (WGS) entry which is preliminary data.</text>
</comment>
<feature type="region of interest" description="Disordered" evidence="6">
    <location>
        <begin position="107"/>
        <end position="129"/>
    </location>
</feature>